<evidence type="ECO:0000313" key="2">
    <source>
        <dbReference type="Proteomes" id="UP000646776"/>
    </source>
</evidence>
<evidence type="ECO:0000313" key="1">
    <source>
        <dbReference type="EMBL" id="GGT98507.1"/>
    </source>
</evidence>
<dbReference type="InterPro" id="IPR036156">
    <property type="entry name" value="Beta-gal/glucu_dom_sf"/>
</dbReference>
<reference evidence="1" key="2">
    <citation type="submission" date="2020-09" db="EMBL/GenBank/DDBJ databases">
        <authorList>
            <person name="Sun Q."/>
            <person name="Ohkuma M."/>
        </authorList>
    </citation>
    <scope>NUCLEOTIDE SEQUENCE</scope>
    <source>
        <strain evidence="1">JCM 4125</strain>
    </source>
</reference>
<gene>
    <name evidence="1" type="ORF">GCM10010226_89760</name>
</gene>
<dbReference type="AlphaFoldDB" id="A0A918M1V1"/>
<protein>
    <submittedName>
        <fullName evidence="1">Uncharacterized protein</fullName>
    </submittedName>
</protein>
<proteinExistence type="predicted"/>
<reference evidence="1" key="1">
    <citation type="journal article" date="2014" name="Int. J. Syst. Evol. Microbiol.">
        <title>Complete genome sequence of Corynebacterium casei LMG S-19264T (=DSM 44701T), isolated from a smear-ripened cheese.</title>
        <authorList>
            <consortium name="US DOE Joint Genome Institute (JGI-PGF)"/>
            <person name="Walter F."/>
            <person name="Albersmeier A."/>
            <person name="Kalinowski J."/>
            <person name="Ruckert C."/>
        </authorList>
    </citation>
    <scope>NUCLEOTIDE SEQUENCE</scope>
    <source>
        <strain evidence="1">JCM 4125</strain>
    </source>
</reference>
<dbReference type="Gene3D" id="2.60.40.10">
    <property type="entry name" value="Immunoglobulins"/>
    <property type="match status" value="1"/>
</dbReference>
<accession>A0A918M1V1</accession>
<dbReference type="InterPro" id="IPR013783">
    <property type="entry name" value="Ig-like_fold"/>
</dbReference>
<comment type="caution">
    <text evidence="1">The sequence shown here is derived from an EMBL/GenBank/DDBJ whole genome shotgun (WGS) entry which is preliminary data.</text>
</comment>
<name>A0A918M1V1_9ACTN</name>
<organism evidence="1 2">
    <name type="scientific">Streptomyces phaeofaciens</name>
    <dbReference type="NCBI Taxonomy" id="68254"/>
    <lineage>
        <taxon>Bacteria</taxon>
        <taxon>Bacillati</taxon>
        <taxon>Actinomycetota</taxon>
        <taxon>Actinomycetes</taxon>
        <taxon>Kitasatosporales</taxon>
        <taxon>Streptomycetaceae</taxon>
        <taxon>Streptomyces</taxon>
    </lineage>
</organism>
<sequence>MLPRLPDTSVAELTITVPVRNAGTADRRATLSAAFDKVEVSGDVTVPAGQTLCVAGDDPVLWWPNGLGAPRFHNLTLLATVDGTLGDRRAPRIGIPPIRLRVRGTAAVHGLWQRLYPVRVHRDTAGLVRADQSRATGWGNSLWSLSVLTSTVRASTLPWMSR</sequence>
<dbReference type="EMBL" id="BMSA01000057">
    <property type="protein sequence ID" value="GGT98507.1"/>
    <property type="molecule type" value="Genomic_DNA"/>
</dbReference>
<dbReference type="Proteomes" id="UP000646776">
    <property type="component" value="Unassembled WGS sequence"/>
</dbReference>
<dbReference type="SUPFAM" id="SSF49303">
    <property type="entry name" value="beta-Galactosidase/glucuronidase domain"/>
    <property type="match status" value="1"/>
</dbReference>
<dbReference type="GO" id="GO:0005975">
    <property type="term" value="P:carbohydrate metabolic process"/>
    <property type="evidence" value="ECO:0007669"/>
    <property type="project" value="UniProtKB-ARBA"/>
</dbReference>
<keyword evidence="2" id="KW-1185">Reference proteome</keyword>